<organism evidence="1 2">
    <name type="scientific">Candidatus Daviesbacteria bacterium RIFCSPHIGHO2_12_FULL_43_11</name>
    <dbReference type="NCBI Taxonomy" id="1797780"/>
    <lineage>
        <taxon>Bacteria</taxon>
        <taxon>Candidatus Daviesiibacteriota</taxon>
    </lineage>
</organism>
<accession>A0A1F5K889</accession>
<proteinExistence type="predicted"/>
<evidence type="ECO:0008006" key="3">
    <source>
        <dbReference type="Google" id="ProtNLM"/>
    </source>
</evidence>
<evidence type="ECO:0000313" key="2">
    <source>
        <dbReference type="Proteomes" id="UP000176405"/>
    </source>
</evidence>
<sequence>MFIYLDESGNLTKSNGKYFLVASFTVGDPKRIAKAFRKWQKSKFPRKLKSQPEVKFNDSHLTDDLRISTLKFLAKQDVRIFYTYLNVTNIPKEYRGKEGSIKTGHLYTQIVGDTLNLYLPITETEFRVFRDQRILKGVILKDFNEHLMTQLLPQLPAKTIIQIQAMDSTTSAQIQVADWICGALARYHEKKPQGKEFYNILKNNIIKEEELFSDYWTKKWEK</sequence>
<comment type="caution">
    <text evidence="1">The sequence shown here is derived from an EMBL/GenBank/DDBJ whole genome shotgun (WGS) entry which is preliminary data.</text>
</comment>
<dbReference type="Proteomes" id="UP000176405">
    <property type="component" value="Unassembled WGS sequence"/>
</dbReference>
<dbReference type="AlphaFoldDB" id="A0A1F5K889"/>
<gene>
    <name evidence="1" type="ORF">A3E45_01960</name>
</gene>
<dbReference type="EMBL" id="MFDH01000003">
    <property type="protein sequence ID" value="OGE36990.1"/>
    <property type="molecule type" value="Genomic_DNA"/>
</dbReference>
<protein>
    <recommendedName>
        <fullName evidence="3">DUF3800 domain-containing protein</fullName>
    </recommendedName>
</protein>
<evidence type="ECO:0000313" key="1">
    <source>
        <dbReference type="EMBL" id="OGE36990.1"/>
    </source>
</evidence>
<name>A0A1F5K889_9BACT</name>
<dbReference type="InterPro" id="IPR024524">
    <property type="entry name" value="DUF3800"/>
</dbReference>
<dbReference type="Pfam" id="PF12686">
    <property type="entry name" value="DUF3800"/>
    <property type="match status" value="1"/>
</dbReference>
<reference evidence="1 2" key="1">
    <citation type="journal article" date="2016" name="Nat. Commun.">
        <title>Thousands of microbial genomes shed light on interconnected biogeochemical processes in an aquifer system.</title>
        <authorList>
            <person name="Anantharaman K."/>
            <person name="Brown C.T."/>
            <person name="Hug L.A."/>
            <person name="Sharon I."/>
            <person name="Castelle C.J."/>
            <person name="Probst A.J."/>
            <person name="Thomas B.C."/>
            <person name="Singh A."/>
            <person name="Wilkins M.J."/>
            <person name="Karaoz U."/>
            <person name="Brodie E.L."/>
            <person name="Williams K.H."/>
            <person name="Hubbard S.S."/>
            <person name="Banfield J.F."/>
        </authorList>
    </citation>
    <scope>NUCLEOTIDE SEQUENCE [LARGE SCALE GENOMIC DNA]</scope>
</reference>